<feature type="transmembrane region" description="Helical" evidence="1">
    <location>
        <begin position="66"/>
        <end position="95"/>
    </location>
</feature>
<feature type="transmembrane region" description="Helical" evidence="1">
    <location>
        <begin position="107"/>
        <end position="131"/>
    </location>
</feature>
<evidence type="ECO:0000313" key="3">
    <source>
        <dbReference type="Proteomes" id="UP001220010"/>
    </source>
</evidence>
<evidence type="ECO:0000313" key="2">
    <source>
        <dbReference type="EMBL" id="MDF0590664.1"/>
    </source>
</evidence>
<name>A0ABT5X7I4_9EURY</name>
<proteinExistence type="predicted"/>
<accession>A0ABT5X7I4</accession>
<keyword evidence="3" id="KW-1185">Reference proteome</keyword>
<dbReference type="EMBL" id="JARFPK010000016">
    <property type="protein sequence ID" value="MDF0590664.1"/>
    <property type="molecule type" value="Genomic_DNA"/>
</dbReference>
<keyword evidence="1" id="KW-0812">Transmembrane</keyword>
<keyword evidence="1" id="KW-0472">Membrane</keyword>
<dbReference type="RefSeq" id="WP_316966411.1">
    <property type="nucleotide sequence ID" value="NZ_JARFPK010000016.1"/>
</dbReference>
<evidence type="ECO:0000256" key="1">
    <source>
        <dbReference type="SAM" id="Phobius"/>
    </source>
</evidence>
<evidence type="ECO:0008006" key="4">
    <source>
        <dbReference type="Google" id="ProtNLM"/>
    </source>
</evidence>
<sequence>MEREWEIDVSVSDIGSIFTLLGIAVTSAVIGAAEIAYTMLWVTSAYERNGKDFFLDLLYATSYTWTAQYVIVAGSVILVSAIIFLLTMSISLVYLNQISTKKRRPNLNPLFGLYFLGLSLLIVTLLSAIMLRYS</sequence>
<gene>
    <name evidence="2" type="ORF">P0O15_05685</name>
</gene>
<keyword evidence="1" id="KW-1133">Transmembrane helix</keyword>
<dbReference type="Proteomes" id="UP001220010">
    <property type="component" value="Unassembled WGS sequence"/>
</dbReference>
<comment type="caution">
    <text evidence="2">The sequence shown here is derived from an EMBL/GenBank/DDBJ whole genome shotgun (WGS) entry which is preliminary data.</text>
</comment>
<protein>
    <recommendedName>
        <fullName evidence="4">DUF996 domain-containing protein</fullName>
    </recommendedName>
</protein>
<reference evidence="2 3" key="1">
    <citation type="submission" date="2023-03" db="EMBL/GenBank/DDBJ databases">
        <title>WGS of Methanotrichaceae archaeon Mx.</title>
        <authorList>
            <person name="Sorokin D.Y."/>
            <person name="Merkel A.Y."/>
        </authorList>
    </citation>
    <scope>NUCLEOTIDE SEQUENCE [LARGE SCALE GENOMIC DNA]</scope>
    <source>
        <strain evidence="2 3">Mx</strain>
    </source>
</reference>
<feature type="transmembrane region" description="Helical" evidence="1">
    <location>
        <begin position="20"/>
        <end position="46"/>
    </location>
</feature>
<organism evidence="2 3">
    <name type="scientific">Candidatus Methanocrinis natronophilus</name>
    <dbReference type="NCBI Taxonomy" id="3033396"/>
    <lineage>
        <taxon>Archaea</taxon>
        <taxon>Methanobacteriati</taxon>
        <taxon>Methanobacteriota</taxon>
        <taxon>Stenosarchaea group</taxon>
        <taxon>Methanomicrobia</taxon>
        <taxon>Methanotrichales</taxon>
        <taxon>Methanotrichaceae</taxon>
        <taxon>Methanocrinis</taxon>
    </lineage>
</organism>